<keyword evidence="2" id="KW-1185">Reference proteome</keyword>
<organism evidence="1 2">
    <name type="scientific">Colletotrichum costaricense</name>
    <dbReference type="NCBI Taxonomy" id="1209916"/>
    <lineage>
        <taxon>Eukaryota</taxon>
        <taxon>Fungi</taxon>
        <taxon>Dikarya</taxon>
        <taxon>Ascomycota</taxon>
        <taxon>Pezizomycotina</taxon>
        <taxon>Sordariomycetes</taxon>
        <taxon>Hypocreomycetidae</taxon>
        <taxon>Glomerellales</taxon>
        <taxon>Glomerellaceae</taxon>
        <taxon>Colletotrichum</taxon>
        <taxon>Colletotrichum acutatum species complex</taxon>
    </lineage>
</organism>
<gene>
    <name evidence="1" type="ORF">CCOS01_03792</name>
</gene>
<comment type="caution">
    <text evidence="1">The sequence shown here is derived from an EMBL/GenBank/DDBJ whole genome shotgun (WGS) entry which is preliminary data.</text>
</comment>
<dbReference type="EMBL" id="MOOE01000003">
    <property type="protein sequence ID" value="KAK1535040.1"/>
    <property type="molecule type" value="Genomic_DNA"/>
</dbReference>
<dbReference type="RefSeq" id="XP_060318240.1">
    <property type="nucleotide sequence ID" value="XM_060451975.1"/>
</dbReference>
<dbReference type="Proteomes" id="UP001240678">
    <property type="component" value="Unassembled WGS sequence"/>
</dbReference>
<evidence type="ECO:0000313" key="2">
    <source>
        <dbReference type="Proteomes" id="UP001240678"/>
    </source>
</evidence>
<name>A0AAJ0E4F7_9PEZI</name>
<reference evidence="1 2" key="1">
    <citation type="submission" date="2016-10" db="EMBL/GenBank/DDBJ databases">
        <title>The genome sequence of Colletotrichum fioriniae PJ7.</title>
        <authorList>
            <person name="Baroncelli R."/>
        </authorList>
    </citation>
    <scope>NUCLEOTIDE SEQUENCE [LARGE SCALE GENOMIC DNA]</scope>
    <source>
        <strain evidence="1 2">IMI 309622</strain>
    </source>
</reference>
<sequence length="113" mass="12962">MYFPGDQDPTQERFHTPAQRALRCHQIRHSVGAMTILQLEIPGQIRGHHFTCSFPYAGDVPLNLDPVRLRRRRLGSHDDNGVGRPGYTELRFAHQGIKHSHMADPTQYHRTPS</sequence>
<proteinExistence type="predicted"/>
<evidence type="ECO:0000313" key="1">
    <source>
        <dbReference type="EMBL" id="KAK1535040.1"/>
    </source>
</evidence>
<dbReference type="GeneID" id="85335522"/>
<accession>A0AAJ0E4F7</accession>
<dbReference type="AlphaFoldDB" id="A0AAJ0E4F7"/>
<protein>
    <submittedName>
        <fullName evidence="1">Uncharacterized protein</fullName>
    </submittedName>
</protein>